<keyword evidence="1" id="KW-0449">Lipoprotein</keyword>
<comment type="caution">
    <text evidence="1">The sequence shown here is derived from an EMBL/GenBank/DDBJ whole genome shotgun (WGS) entry which is preliminary data.</text>
</comment>
<dbReference type="PANTHER" id="PTHR37530">
    <property type="entry name" value="OUTER MEMBRANE PROTEIN SLP"/>
    <property type="match status" value="1"/>
</dbReference>
<dbReference type="RefSeq" id="WP_313831787.1">
    <property type="nucleotide sequence ID" value="NZ_JAQOUE010000001.1"/>
</dbReference>
<protein>
    <submittedName>
        <fullName evidence="1">Slp family lipoprotein</fullName>
    </submittedName>
</protein>
<evidence type="ECO:0000313" key="2">
    <source>
        <dbReference type="Proteomes" id="UP001250932"/>
    </source>
</evidence>
<keyword evidence="2" id="KW-1185">Reference proteome</keyword>
<dbReference type="PANTHER" id="PTHR37530:SF1">
    <property type="entry name" value="OUTER MEMBRANE PROTEIN SLP"/>
    <property type="match status" value="1"/>
</dbReference>
<reference evidence="1 2" key="1">
    <citation type="journal article" date="2023" name="ISME J.">
        <title>Cultivation and genomic characterization of novel and ubiquitous marine nitrite-oxidizing bacteria from the Nitrospirales.</title>
        <authorList>
            <person name="Mueller A.J."/>
            <person name="Daebeler A."/>
            <person name="Herbold C.W."/>
            <person name="Kirkegaard R.H."/>
            <person name="Daims H."/>
        </authorList>
    </citation>
    <scope>NUCLEOTIDE SEQUENCE [LARGE SCALE GENOMIC DNA]</scope>
    <source>
        <strain evidence="1 2">EB</strain>
    </source>
</reference>
<dbReference type="PIRSF" id="PIRSF004982">
    <property type="entry name" value="SlP"/>
    <property type="match status" value="1"/>
</dbReference>
<dbReference type="InterPro" id="IPR004658">
    <property type="entry name" value="OMP_Slp"/>
</dbReference>
<accession>A0ABU3K4X4</accession>
<dbReference type="PROSITE" id="PS51257">
    <property type="entry name" value="PROKAR_LIPOPROTEIN"/>
    <property type="match status" value="1"/>
</dbReference>
<dbReference type="Pfam" id="PF03843">
    <property type="entry name" value="Slp"/>
    <property type="match status" value="1"/>
</dbReference>
<dbReference type="EMBL" id="JAQOUE010000001">
    <property type="protein sequence ID" value="MDT7041433.1"/>
    <property type="molecule type" value="Genomic_DNA"/>
</dbReference>
<proteinExistence type="predicted"/>
<dbReference type="Proteomes" id="UP001250932">
    <property type="component" value="Unassembled WGS sequence"/>
</dbReference>
<evidence type="ECO:0000313" key="1">
    <source>
        <dbReference type="EMBL" id="MDT7041433.1"/>
    </source>
</evidence>
<name>A0ABU3K4X4_9BACT</name>
<gene>
    <name evidence="1" type="ORF">PPG34_03675</name>
</gene>
<organism evidence="1 2">
    <name type="scientific">Candidatus Nitronereus thalassa</name>
    <dbReference type="NCBI Taxonomy" id="3020898"/>
    <lineage>
        <taxon>Bacteria</taxon>
        <taxon>Pseudomonadati</taxon>
        <taxon>Nitrospirota</taxon>
        <taxon>Nitrospiria</taxon>
        <taxon>Nitrospirales</taxon>
        <taxon>Nitrospiraceae</taxon>
        <taxon>Candidatus Nitronereus</taxon>
    </lineage>
</organism>
<sequence length="188" mass="21928">MQILRITLLGLPLLFGCATGYHEDWLPQETLAKIDPTLNFDHLKDAPESHEGKTLVLGGEILEAKRMKEYTRLVILQLPLDNDYEPVTDRMKSQGRFVALERDFLDPAIVPAGTRVTIVGSVSGSLTEPLDEMEYTYPTIAIDHLKTWPKAHDYPYGPYSYRYRPYWYGPYFWDPYYFGPYGRPYYFW</sequence>